<proteinExistence type="predicted"/>
<keyword evidence="2" id="KW-1185">Reference proteome</keyword>
<evidence type="ECO:0000313" key="1">
    <source>
        <dbReference type="EMBL" id="KHG07126.1"/>
    </source>
</evidence>
<protein>
    <submittedName>
        <fullName evidence="1">Uncharacterized protein</fullName>
    </submittedName>
</protein>
<gene>
    <name evidence="1" type="ORF">F383_33552</name>
</gene>
<evidence type="ECO:0000313" key="2">
    <source>
        <dbReference type="Proteomes" id="UP000032142"/>
    </source>
</evidence>
<dbReference type="EMBL" id="JRRC01468132">
    <property type="protein sequence ID" value="KHG07126.1"/>
    <property type="molecule type" value="Genomic_DNA"/>
</dbReference>
<organism evidence="1 2">
    <name type="scientific">Gossypium arboreum</name>
    <name type="common">Tree cotton</name>
    <name type="synonym">Gossypium nanking</name>
    <dbReference type="NCBI Taxonomy" id="29729"/>
    <lineage>
        <taxon>Eukaryota</taxon>
        <taxon>Viridiplantae</taxon>
        <taxon>Streptophyta</taxon>
        <taxon>Embryophyta</taxon>
        <taxon>Tracheophyta</taxon>
        <taxon>Spermatophyta</taxon>
        <taxon>Magnoliopsida</taxon>
        <taxon>eudicotyledons</taxon>
        <taxon>Gunneridae</taxon>
        <taxon>Pentapetalae</taxon>
        <taxon>rosids</taxon>
        <taxon>malvids</taxon>
        <taxon>Malvales</taxon>
        <taxon>Malvaceae</taxon>
        <taxon>Malvoideae</taxon>
        <taxon>Gossypium</taxon>
    </lineage>
</organism>
<name>A0A0B0N7M7_GOSAR</name>
<accession>A0A0B0N7M7</accession>
<dbReference type="Proteomes" id="UP000032142">
    <property type="component" value="Unassembled WGS sequence"/>
</dbReference>
<reference evidence="2" key="1">
    <citation type="submission" date="2014-09" db="EMBL/GenBank/DDBJ databases">
        <authorList>
            <person name="Mudge J."/>
            <person name="Ramaraj T."/>
            <person name="Lindquist I.E."/>
            <person name="Bharti A.K."/>
            <person name="Sundararajan A."/>
            <person name="Cameron C.T."/>
            <person name="Woodward J.E."/>
            <person name="May G.D."/>
            <person name="Brubaker C."/>
            <person name="Broadhvest J."/>
            <person name="Wilkins T.A."/>
        </authorList>
    </citation>
    <scope>NUCLEOTIDE SEQUENCE</scope>
    <source>
        <strain evidence="2">cv. AKA8401</strain>
    </source>
</reference>
<comment type="caution">
    <text evidence="1">The sequence shown here is derived from an EMBL/GenBank/DDBJ whole genome shotgun (WGS) entry which is preliminary data.</text>
</comment>
<sequence>MCCKKGFRPDG</sequence>